<evidence type="ECO:0000313" key="1">
    <source>
        <dbReference type="EMBL" id="GJS58892.1"/>
    </source>
</evidence>
<evidence type="ECO:0000313" key="2">
    <source>
        <dbReference type="Proteomes" id="UP001151760"/>
    </source>
</evidence>
<protein>
    <submittedName>
        <fullName evidence="1">Uncharacterized protein</fullName>
    </submittedName>
</protein>
<sequence length="170" mass="19102">MEKLIFLLKSMASKGHIRQFWSTARIKTADGETNILAKINGKQRTISESSIRRHLKLNDEEGISTLPDNELFENLSLMGYNILPNQRFSFQKAEVLDLQLVLLWRDKAKCASCGRSMGAKQGAGFGIGGKIGKGLYKLGCDRERLKMIKDETAPPTRGDRYREAFLLPLA</sequence>
<reference evidence="1" key="1">
    <citation type="journal article" date="2022" name="Int. J. Mol. Sci.">
        <title>Draft Genome of Tanacetum Coccineum: Genomic Comparison of Closely Related Tanacetum-Family Plants.</title>
        <authorList>
            <person name="Yamashiro T."/>
            <person name="Shiraishi A."/>
            <person name="Nakayama K."/>
            <person name="Satake H."/>
        </authorList>
    </citation>
    <scope>NUCLEOTIDE SEQUENCE</scope>
</reference>
<accession>A0ABQ4X130</accession>
<keyword evidence="2" id="KW-1185">Reference proteome</keyword>
<organism evidence="1 2">
    <name type="scientific">Tanacetum coccineum</name>
    <dbReference type="NCBI Taxonomy" id="301880"/>
    <lineage>
        <taxon>Eukaryota</taxon>
        <taxon>Viridiplantae</taxon>
        <taxon>Streptophyta</taxon>
        <taxon>Embryophyta</taxon>
        <taxon>Tracheophyta</taxon>
        <taxon>Spermatophyta</taxon>
        <taxon>Magnoliopsida</taxon>
        <taxon>eudicotyledons</taxon>
        <taxon>Gunneridae</taxon>
        <taxon>Pentapetalae</taxon>
        <taxon>asterids</taxon>
        <taxon>campanulids</taxon>
        <taxon>Asterales</taxon>
        <taxon>Asteraceae</taxon>
        <taxon>Asteroideae</taxon>
        <taxon>Anthemideae</taxon>
        <taxon>Anthemidinae</taxon>
        <taxon>Tanacetum</taxon>
    </lineage>
</organism>
<name>A0ABQ4X130_9ASTR</name>
<dbReference type="Proteomes" id="UP001151760">
    <property type="component" value="Unassembled WGS sequence"/>
</dbReference>
<proteinExistence type="predicted"/>
<dbReference type="EMBL" id="BQNB010009110">
    <property type="protein sequence ID" value="GJS58892.1"/>
    <property type="molecule type" value="Genomic_DNA"/>
</dbReference>
<comment type="caution">
    <text evidence="1">The sequence shown here is derived from an EMBL/GenBank/DDBJ whole genome shotgun (WGS) entry which is preliminary data.</text>
</comment>
<gene>
    <name evidence="1" type="ORF">Tco_0653676</name>
</gene>
<reference evidence="1" key="2">
    <citation type="submission" date="2022-01" db="EMBL/GenBank/DDBJ databases">
        <authorList>
            <person name="Yamashiro T."/>
            <person name="Shiraishi A."/>
            <person name="Satake H."/>
            <person name="Nakayama K."/>
        </authorList>
    </citation>
    <scope>NUCLEOTIDE SEQUENCE</scope>
</reference>